<feature type="domain" description="PKS/mFAS DH" evidence="10">
    <location>
        <begin position="906"/>
        <end position="1187"/>
    </location>
</feature>
<accession>A0A914AEW5</accession>
<dbReference type="InterPro" id="IPR049552">
    <property type="entry name" value="PKS_DH_N"/>
</dbReference>
<dbReference type="SUPFAM" id="SSF55048">
    <property type="entry name" value="Probable ACP-binding domain of malonyl-CoA ACP transacylase"/>
    <property type="match status" value="1"/>
</dbReference>
<dbReference type="GO" id="GO:0016746">
    <property type="term" value="F:acyltransferase activity"/>
    <property type="evidence" value="ECO:0007669"/>
    <property type="project" value="UniProtKB-KW"/>
</dbReference>
<dbReference type="InterPro" id="IPR057326">
    <property type="entry name" value="KR_dom"/>
</dbReference>
<dbReference type="Pfam" id="PF00698">
    <property type="entry name" value="Acyl_transf_1"/>
    <property type="match status" value="1"/>
</dbReference>
<dbReference type="Pfam" id="PF08659">
    <property type="entry name" value="KR"/>
    <property type="match status" value="1"/>
</dbReference>
<dbReference type="CDD" id="cd02440">
    <property type="entry name" value="AdoMet_MTases"/>
    <property type="match status" value="1"/>
</dbReference>
<evidence type="ECO:0000313" key="12">
    <source>
        <dbReference type="Proteomes" id="UP000887568"/>
    </source>
</evidence>
<feature type="active site" description="Proton donor; for dehydratase activity" evidence="7">
    <location>
        <position position="1104"/>
    </location>
</feature>
<dbReference type="Gene3D" id="3.90.180.10">
    <property type="entry name" value="Medium-chain alcohol dehydrogenases, catalytic domain"/>
    <property type="match status" value="1"/>
</dbReference>
<dbReference type="InterPro" id="IPR050444">
    <property type="entry name" value="Polyketide_Synthase"/>
</dbReference>
<evidence type="ECO:0000256" key="4">
    <source>
        <dbReference type="ARBA" id="ARBA00022857"/>
    </source>
</evidence>
<keyword evidence="4" id="KW-0521">NADP</keyword>
<dbReference type="InterPro" id="IPR001227">
    <property type="entry name" value="Ac_transferase_dom_sf"/>
</dbReference>
<dbReference type="PANTHER" id="PTHR45681:SF6">
    <property type="entry name" value="POLYKETIDE SYNTHASE 37"/>
    <property type="match status" value="1"/>
</dbReference>
<dbReference type="InterPro" id="IPR013968">
    <property type="entry name" value="PKS_KR"/>
</dbReference>
<dbReference type="OrthoDB" id="329835at2759"/>
<keyword evidence="12" id="KW-1185">Reference proteome</keyword>
<dbReference type="InterPro" id="IPR020807">
    <property type="entry name" value="PKS_DH"/>
</dbReference>
<dbReference type="SMART" id="SM00823">
    <property type="entry name" value="PKS_PP"/>
    <property type="match status" value="1"/>
</dbReference>
<dbReference type="SUPFAM" id="SSF50129">
    <property type="entry name" value="GroES-like"/>
    <property type="match status" value="1"/>
</dbReference>
<feature type="region of interest" description="N-terminal hotdog fold" evidence="7">
    <location>
        <begin position="906"/>
        <end position="1030"/>
    </location>
</feature>
<feature type="domain" description="Carrier" evidence="8">
    <location>
        <begin position="2360"/>
        <end position="2436"/>
    </location>
</feature>
<dbReference type="Pfam" id="PF16197">
    <property type="entry name" value="KAsynt_C_assoc"/>
    <property type="match status" value="1"/>
</dbReference>
<dbReference type="InterPro" id="IPR020843">
    <property type="entry name" value="ER"/>
</dbReference>
<dbReference type="InterPro" id="IPR011032">
    <property type="entry name" value="GroES-like_sf"/>
</dbReference>
<dbReference type="FunFam" id="3.40.50.720:FF:000209">
    <property type="entry name" value="Polyketide synthase Pks12"/>
    <property type="match status" value="1"/>
</dbReference>
<dbReference type="InterPro" id="IPR014030">
    <property type="entry name" value="Ketoacyl_synth_N"/>
</dbReference>
<dbReference type="InterPro" id="IPR029063">
    <property type="entry name" value="SAM-dependent_MTases_sf"/>
</dbReference>
<dbReference type="InterPro" id="IPR014031">
    <property type="entry name" value="Ketoacyl_synth_C"/>
</dbReference>
<dbReference type="Gene3D" id="3.10.129.110">
    <property type="entry name" value="Polyketide synthase dehydratase"/>
    <property type="match status" value="1"/>
</dbReference>
<evidence type="ECO:0000256" key="6">
    <source>
        <dbReference type="ARBA" id="ARBA00023315"/>
    </source>
</evidence>
<dbReference type="Gene3D" id="3.30.70.3290">
    <property type="match status" value="1"/>
</dbReference>
<dbReference type="GO" id="GO:0044550">
    <property type="term" value="P:secondary metabolite biosynthetic process"/>
    <property type="evidence" value="ECO:0007669"/>
    <property type="project" value="UniProtKB-ARBA"/>
</dbReference>
<dbReference type="Gene3D" id="3.40.366.10">
    <property type="entry name" value="Malonyl-Coenzyme A Acyl Carrier Protein, domain 2"/>
    <property type="match status" value="1"/>
</dbReference>
<dbReference type="PROSITE" id="PS52019">
    <property type="entry name" value="PKS_MFAS_DH"/>
    <property type="match status" value="1"/>
</dbReference>
<dbReference type="PROSITE" id="PS50075">
    <property type="entry name" value="CARRIER"/>
    <property type="match status" value="1"/>
</dbReference>
<dbReference type="Gene3D" id="3.40.50.150">
    <property type="entry name" value="Vaccinia Virus protein VP39"/>
    <property type="match status" value="1"/>
</dbReference>
<dbReference type="InterPro" id="IPR013154">
    <property type="entry name" value="ADH-like_N"/>
</dbReference>
<dbReference type="SMART" id="SM00825">
    <property type="entry name" value="PKS_KS"/>
    <property type="match status" value="1"/>
</dbReference>
<dbReference type="GeneID" id="119732451"/>
<dbReference type="Gene3D" id="1.10.1200.10">
    <property type="entry name" value="ACP-like"/>
    <property type="match status" value="1"/>
</dbReference>
<dbReference type="Gene3D" id="3.40.47.10">
    <property type="match status" value="1"/>
</dbReference>
<dbReference type="InterPro" id="IPR036291">
    <property type="entry name" value="NAD(P)-bd_dom_sf"/>
</dbReference>
<dbReference type="InterPro" id="IPR016036">
    <property type="entry name" value="Malonyl_transacylase_ACP-bd"/>
</dbReference>
<dbReference type="SMART" id="SM00829">
    <property type="entry name" value="PKS_ER"/>
    <property type="match status" value="1"/>
</dbReference>
<dbReference type="Gene3D" id="3.40.50.720">
    <property type="entry name" value="NAD(P)-binding Rossmann-like Domain"/>
    <property type="match status" value="3"/>
</dbReference>
<dbReference type="InterPro" id="IPR014043">
    <property type="entry name" value="Acyl_transferase_dom"/>
</dbReference>
<evidence type="ECO:0000259" key="10">
    <source>
        <dbReference type="PROSITE" id="PS52019"/>
    </source>
</evidence>
<dbReference type="RefSeq" id="XP_038061904.1">
    <property type="nucleotide sequence ID" value="XM_038205976.1"/>
</dbReference>
<dbReference type="Pfam" id="PF02801">
    <property type="entry name" value="Ketoacyl-synt_C"/>
    <property type="match status" value="1"/>
</dbReference>
<dbReference type="Pfam" id="PF00107">
    <property type="entry name" value="ADH_zinc_N"/>
    <property type="match status" value="1"/>
</dbReference>
<dbReference type="Pfam" id="PF21089">
    <property type="entry name" value="PKS_DH_N"/>
    <property type="match status" value="1"/>
</dbReference>
<dbReference type="InterPro" id="IPR049551">
    <property type="entry name" value="PKS_DH_C"/>
</dbReference>
<dbReference type="CDD" id="cd05274">
    <property type="entry name" value="KR_FAS_SDR_x"/>
    <property type="match status" value="1"/>
</dbReference>
<sequence>MSAASSGNGDPPGNFFPIAVVGIGCRMPGDVNNPEDFWRVIRDGRDVVDDILPERWNVDHYHDPDHTQTAKHCMRRIGMIKDIDTFDNSFFKISPREAVSMDPQQRHLLEVTHEAFEDAGILSDELGTDGGVFVGIGLFDYSIYITDPYLMDAYVLTGNAHSCAANRLSFAFDIKGPSYACDTACASGLTALHLAASALWNKECSTAVVGACNAILIPEVAIGFSQLGVVSADGMSCPFSKSANGYVRSEGWGSMILKPLDKALQDNDHVYCTIHGSAIAANGNYNSLTMPSPTAQQYVMGQTYERFGIDRSEVSYVEAHGTGTPVGDPIEAKAIGLTFASYRDAPLKIGSVKSNFGHQECCSGIASAIKVALMLDKKMLCPTINYQGINPEIDLQNLKLEIQQSLEPILPNSNFTIGLNSFGFAGALAHMVLREAPDYEVCNDRQHGSRSQAGWRFGGSSKGEYVLIPLTARSVDAVTDLARRWLKFDHKNDALSVVSWLASRRKHYECKLAILANSSQMFRERLQVHINEGSGEGIFTGSNYGTDVPKICFVFPGQGQQWANMGRRLYYTEEVFRGVVDKCDMIFRQLSGWSVLADKDVFNGIHSGVSVQDEFRSDEVVNEMEVGQPVILFFQLGLYELLNHWGIHPDVCVGHSLGEVAAAYACGGLTLEESVAVIYHRSQQQVMLKGTGSMAAVRLSLLEAKAMCSKYHNLHIAAINAPSNITVAGSTRSIQQVCQENPSLAKQLRVQCSFHSPDMEPMERPFRKAMDGAVLTQGRFNDIPFYSSAFGKKYDGVFSTDYWWANIRGCVQFQDAVEKILDEVQPVIFLEIASSATLISSVNQIASVSKPGKITSIACGKRKQDDRLVVLQALATLYTSGVKIDWKNITHDTAQWLRLPTYPWQKQSYWIEAENKKNTRLVLTDPTFKTANGCVSLEEFPFLSDHVVQDKVIFPGAGYISYILQMCMSAEQPFVVKKINFVKVLVWPEKVKKLGEKTRVQLSFETRGVVVSITGDKHKVCDAEIDDIKPHPKHRLTLPVDDILKTCAVSVSAENLYSSFAEVGLKYGPAFQVIDRIVMGDREAVGYLKPAQKHGQCLDVTTLDGCFQVLLAAVRQTTTLYLPVHVQSLQMFVSHMPLGLPLLIHAKITECDSWNVVGDVTLTDQEGVILVKVLGCQCKNVSGTRSTVDLETCLYAIEWQPSAACLPSTSLMSDIFHEHYLRNHFPDEMDAVDKGEDKIDVFRRASLSYIRHALREVPENERGICARYSCHLQSSAASNEESFPLEDIPHYLDDVSRSAPDTAIECAMIRAMGENLPNCLRNPLSSLNLLFSFLEDYFNSASSINIYYKAIIDLLSKSVLELSKKKKVIRILEVGARVGGFARLLLDNLKCLGVAENLQYIFTDISQSFFPRARANLQDYPQVKYKVFDFQQDPEAQGLVPGSVDILISLDALHSAVDLHLATENLRSLLGEGGWLLVMETTKGNYCQELIFGSLEMCWTYQDFRTNSCWMSQHEWVELLRRSGFDSVVGCSTPSEYFHSVMLGCKSSTSSQKELTTSIGGSTPGHHWILISDTSQEMLNQQLKHHLGPPQQDVRHSSDTDYSTVLQRTKHPVDVVYIWGPADGKLHCLLRLMQAVAQKSDIISRFWVVTEGACIECHNTSAQLVVGFARAASNQLPVPVICLDLDPNSWIQEKVAHLSALILNPNSPEREIAVRSGELRVPRLMPVKTQDKVVHDSKDKYWSLEPEKYNDAAAGEKGTTVKHVGFMLHSEMQVNAAEVLVKVKAAALNFKDVMVSLGMLDELILTEDRPQFGLECAGTVHRVGSEVTRFQVGDEVLGFGTNCFASHAVCKSQLLVKKPSRANWVEAAGIGMVFVTAYYCLIQKAKLQEGEKVLIHSACGGVGLAAIQIAKMVGAEIIATAGTKEKRKYLQDTLGLTYVTDSRSDQFYTDVMRWTGGQGVDVILNSLAGKLLHKGFALLKPEGRFCEIGKRDILQNSTLQMSPLMNNVSFLSCQIDALMQSNPSLVGTLLEDVICLIEHERLHPVPTQVCDMSSFSDAFKTMAKGTHIGKYVFEVMPDFQIPADHLIPSTKLFKSSVTYLITGGYGGIGQAMARWLAANGARHIALVSRTGPSTASSRSTISYLQKHGIHTYQLQCDLSDQLRTSHMLTELRRMAPPLGGVFHLAGVIADESLDTLSPQDLDAIIDSKATSARNLHSLTLSDDLDVFFLLSSVCATWAHASQPGYVAANAYLDALAVHRYQHGLPALSVQLGPIRGAGYLEGKPEVAKIFASKGNKSLHVVEFLKMLQRLIETGYEKPVICLANQDWSTTMQFCHSSSMKFRHLAGCGPTHSPGTSAVEKTVEDVEGALKEKLAELLFVSANSIDIQQPMINYGVDSLMAVEVVTWAATTLNVSISQLDVLSGITTAELLQKACQD</sequence>
<evidence type="ECO:0000259" key="8">
    <source>
        <dbReference type="PROSITE" id="PS50075"/>
    </source>
</evidence>
<keyword evidence="5" id="KW-0511">Multifunctional enzyme</keyword>
<dbReference type="InterPro" id="IPR020841">
    <property type="entry name" value="PKS_Beta-ketoAc_synthase_dom"/>
</dbReference>
<dbReference type="SUPFAM" id="SSF47336">
    <property type="entry name" value="ACP-like"/>
    <property type="match status" value="1"/>
</dbReference>
<name>A0A914AEW5_PATMI</name>
<dbReference type="PROSITE" id="PS52004">
    <property type="entry name" value="KS3_2"/>
    <property type="match status" value="1"/>
</dbReference>
<keyword evidence="6" id="KW-0012">Acyltransferase</keyword>
<evidence type="ECO:0000256" key="7">
    <source>
        <dbReference type="PROSITE-ProRule" id="PRU01363"/>
    </source>
</evidence>
<evidence type="ECO:0000256" key="1">
    <source>
        <dbReference type="ARBA" id="ARBA00022450"/>
    </source>
</evidence>
<dbReference type="InterPro" id="IPR009081">
    <property type="entry name" value="PP-bd_ACP"/>
</dbReference>
<dbReference type="SMART" id="SM00822">
    <property type="entry name" value="PKS_KR"/>
    <property type="match status" value="1"/>
</dbReference>
<dbReference type="Pfam" id="PF08240">
    <property type="entry name" value="ADH_N"/>
    <property type="match status" value="1"/>
</dbReference>
<feature type="domain" description="Ketosynthase family 3 (KS3)" evidence="9">
    <location>
        <begin position="15"/>
        <end position="435"/>
    </location>
</feature>
<dbReference type="CDD" id="cd00833">
    <property type="entry name" value="PKS"/>
    <property type="match status" value="1"/>
</dbReference>
<dbReference type="OMA" id="RYPWQHG"/>
<evidence type="ECO:0000256" key="3">
    <source>
        <dbReference type="ARBA" id="ARBA00022679"/>
    </source>
</evidence>
<evidence type="ECO:0000259" key="9">
    <source>
        <dbReference type="PROSITE" id="PS52004"/>
    </source>
</evidence>
<dbReference type="PANTHER" id="PTHR45681">
    <property type="entry name" value="POLYKETIDE SYNTHASE 44-RELATED"/>
    <property type="match status" value="1"/>
</dbReference>
<dbReference type="EnsemblMetazoa" id="XM_038205976.1">
    <property type="protein sequence ID" value="XP_038061904.1"/>
    <property type="gene ID" value="LOC119732451"/>
</dbReference>
<dbReference type="SUPFAM" id="SSF51735">
    <property type="entry name" value="NAD(P)-binding Rossmann-fold domains"/>
    <property type="match status" value="3"/>
</dbReference>
<dbReference type="InterPro" id="IPR032821">
    <property type="entry name" value="PKS_assoc"/>
</dbReference>
<protein>
    <recommendedName>
        <fullName evidence="13">Carrier domain-containing protein</fullName>
    </recommendedName>
</protein>
<keyword evidence="2" id="KW-0597">Phosphoprotein</keyword>
<evidence type="ECO:0000256" key="5">
    <source>
        <dbReference type="ARBA" id="ARBA00023268"/>
    </source>
</evidence>
<dbReference type="Proteomes" id="UP000887568">
    <property type="component" value="Unplaced"/>
</dbReference>
<dbReference type="InterPro" id="IPR016035">
    <property type="entry name" value="Acyl_Trfase/lysoPLipase"/>
</dbReference>
<dbReference type="SUPFAM" id="SSF52151">
    <property type="entry name" value="FabD/lysophospholipase-like"/>
    <property type="match status" value="1"/>
</dbReference>
<dbReference type="InterPro" id="IPR042104">
    <property type="entry name" value="PKS_dehydratase_sf"/>
</dbReference>
<dbReference type="InterPro" id="IPR036736">
    <property type="entry name" value="ACP-like_sf"/>
</dbReference>
<feature type="active site" description="Proton acceptor; for dehydratase activity" evidence="7">
    <location>
        <position position="946"/>
    </location>
</feature>
<dbReference type="Pfam" id="PF14765">
    <property type="entry name" value="PS-DH"/>
    <property type="match status" value="1"/>
</dbReference>
<dbReference type="SMART" id="SM00827">
    <property type="entry name" value="PKS_AT"/>
    <property type="match status" value="1"/>
</dbReference>
<reference evidence="11" key="1">
    <citation type="submission" date="2022-11" db="UniProtKB">
        <authorList>
            <consortium name="EnsemblMetazoa"/>
        </authorList>
    </citation>
    <scope>IDENTIFICATION</scope>
</reference>
<dbReference type="CDD" id="cd05195">
    <property type="entry name" value="enoyl_red"/>
    <property type="match status" value="1"/>
</dbReference>
<dbReference type="InterPro" id="IPR013149">
    <property type="entry name" value="ADH-like_C"/>
</dbReference>
<dbReference type="InterPro" id="IPR020806">
    <property type="entry name" value="PKS_PP-bd"/>
</dbReference>
<evidence type="ECO:0008006" key="13">
    <source>
        <dbReference type="Google" id="ProtNLM"/>
    </source>
</evidence>
<dbReference type="SMART" id="SM00826">
    <property type="entry name" value="PKS_DH"/>
    <property type="match status" value="1"/>
</dbReference>
<feature type="region of interest" description="C-terminal hotdog fold" evidence="7">
    <location>
        <begin position="1048"/>
        <end position="1187"/>
    </location>
</feature>
<proteinExistence type="predicted"/>
<dbReference type="SUPFAM" id="SSF53901">
    <property type="entry name" value="Thiolase-like"/>
    <property type="match status" value="1"/>
</dbReference>
<dbReference type="Pfam" id="PF00550">
    <property type="entry name" value="PP-binding"/>
    <property type="match status" value="1"/>
</dbReference>
<evidence type="ECO:0000313" key="11">
    <source>
        <dbReference type="EnsemblMetazoa" id="XP_038061904.1"/>
    </source>
</evidence>
<dbReference type="GO" id="GO:0016491">
    <property type="term" value="F:oxidoreductase activity"/>
    <property type="evidence" value="ECO:0007669"/>
    <property type="project" value="InterPro"/>
</dbReference>
<keyword evidence="1" id="KW-0596">Phosphopantetheine</keyword>
<organism evidence="11 12">
    <name type="scientific">Patiria miniata</name>
    <name type="common">Bat star</name>
    <name type="synonym">Asterina miniata</name>
    <dbReference type="NCBI Taxonomy" id="46514"/>
    <lineage>
        <taxon>Eukaryota</taxon>
        <taxon>Metazoa</taxon>
        <taxon>Echinodermata</taxon>
        <taxon>Eleutherozoa</taxon>
        <taxon>Asterozoa</taxon>
        <taxon>Asteroidea</taxon>
        <taxon>Valvatacea</taxon>
        <taxon>Valvatida</taxon>
        <taxon>Asterinidae</taxon>
        <taxon>Patiria</taxon>
    </lineage>
</organism>
<dbReference type="Pfam" id="PF00109">
    <property type="entry name" value="ketoacyl-synt"/>
    <property type="match status" value="1"/>
</dbReference>
<dbReference type="Pfam" id="PF13489">
    <property type="entry name" value="Methyltransf_23"/>
    <property type="match status" value="1"/>
</dbReference>
<evidence type="ECO:0000256" key="2">
    <source>
        <dbReference type="ARBA" id="ARBA00022553"/>
    </source>
</evidence>
<dbReference type="InterPro" id="IPR049900">
    <property type="entry name" value="PKS_mFAS_DH"/>
</dbReference>
<dbReference type="SUPFAM" id="SSF53335">
    <property type="entry name" value="S-adenosyl-L-methionine-dependent methyltransferases"/>
    <property type="match status" value="1"/>
</dbReference>
<keyword evidence="3" id="KW-0808">Transferase</keyword>
<dbReference type="InterPro" id="IPR016039">
    <property type="entry name" value="Thiolase-like"/>
</dbReference>
<dbReference type="GO" id="GO:0031177">
    <property type="term" value="F:phosphopantetheine binding"/>
    <property type="evidence" value="ECO:0007669"/>
    <property type="project" value="InterPro"/>
</dbReference>